<reference evidence="2" key="1">
    <citation type="journal article" date="2015" name="Nature">
        <title>Complex archaea that bridge the gap between prokaryotes and eukaryotes.</title>
        <authorList>
            <person name="Spang A."/>
            <person name="Saw J.H."/>
            <person name="Jorgensen S.L."/>
            <person name="Zaremba-Niedzwiedzka K."/>
            <person name="Martijn J."/>
            <person name="Lind A.E."/>
            <person name="van Eijk R."/>
            <person name="Schleper C."/>
            <person name="Guy L."/>
            <person name="Ettema T.J."/>
        </authorList>
    </citation>
    <scope>NUCLEOTIDE SEQUENCE</scope>
</reference>
<dbReference type="EMBL" id="LAZR01000818">
    <property type="protein sequence ID" value="KKN57112.1"/>
    <property type="molecule type" value="Genomic_DNA"/>
</dbReference>
<dbReference type="AlphaFoldDB" id="A0A0F9S4C0"/>
<comment type="caution">
    <text evidence="2">The sequence shown here is derived from an EMBL/GenBank/DDBJ whole genome shotgun (WGS) entry which is preliminary data.</text>
</comment>
<organism evidence="2">
    <name type="scientific">marine sediment metagenome</name>
    <dbReference type="NCBI Taxonomy" id="412755"/>
    <lineage>
        <taxon>unclassified sequences</taxon>
        <taxon>metagenomes</taxon>
        <taxon>ecological metagenomes</taxon>
    </lineage>
</organism>
<proteinExistence type="predicted"/>
<protein>
    <recommendedName>
        <fullName evidence="1">DUF4158 domain-containing protein</fullName>
    </recommendedName>
</protein>
<feature type="domain" description="DUF4158" evidence="1">
    <location>
        <begin position="14"/>
        <end position="109"/>
    </location>
</feature>
<accession>A0A0F9S4C0</accession>
<dbReference type="InterPro" id="IPR025296">
    <property type="entry name" value="DUF4158"/>
</dbReference>
<evidence type="ECO:0000259" key="1">
    <source>
        <dbReference type="Pfam" id="PF13700"/>
    </source>
</evidence>
<sequence length="155" mass="17309">MTSTVDLLEAAMEPNMARAWGLSFNDLRFLSGFSKGLWLEVALQLSNVRNHGRFVEDWLEIDNGIISYVSSKLDVPPEGPVSVFSGRSARRYRLAIVSYLNLSRPTVRNRATSRNGCVIPHAPKAGPVMRWCNRALRGFGTVNCCHQSKLRFPAS</sequence>
<dbReference type="Pfam" id="PF13700">
    <property type="entry name" value="DUF4158"/>
    <property type="match status" value="1"/>
</dbReference>
<gene>
    <name evidence="2" type="ORF">LCGC14_0565290</name>
</gene>
<name>A0A0F9S4C0_9ZZZZ</name>
<evidence type="ECO:0000313" key="2">
    <source>
        <dbReference type="EMBL" id="KKN57112.1"/>
    </source>
</evidence>